<dbReference type="EMBL" id="PZQS01000008">
    <property type="protein sequence ID" value="PVD25815.1"/>
    <property type="molecule type" value="Genomic_DNA"/>
</dbReference>
<reference evidence="6 7" key="1">
    <citation type="submission" date="2018-04" db="EMBL/GenBank/DDBJ databases">
        <title>The genome of golden apple snail Pomacea canaliculata provides insight into stress tolerance and invasive adaptation.</title>
        <authorList>
            <person name="Liu C."/>
            <person name="Liu B."/>
            <person name="Ren Y."/>
            <person name="Zhang Y."/>
            <person name="Wang H."/>
            <person name="Li S."/>
            <person name="Jiang F."/>
            <person name="Yin L."/>
            <person name="Zhang G."/>
            <person name="Qian W."/>
            <person name="Fan W."/>
        </authorList>
    </citation>
    <scope>NUCLEOTIDE SEQUENCE [LARGE SCALE GENOMIC DNA]</scope>
    <source>
        <strain evidence="6">SZHN2017</strain>
        <tissue evidence="6">Muscle</tissue>
    </source>
</reference>
<keyword evidence="3" id="KW-0862">Zinc</keyword>
<dbReference type="GO" id="GO:0008270">
    <property type="term" value="F:zinc ion binding"/>
    <property type="evidence" value="ECO:0007669"/>
    <property type="project" value="UniProtKB-KW"/>
</dbReference>
<name>A0A2T7NXC6_POMCA</name>
<dbReference type="Gene3D" id="2.30.29.160">
    <property type="entry name" value="Zinc finger FYVE domain-containing protein 21, C-terminal"/>
    <property type="match status" value="1"/>
</dbReference>
<organism evidence="6 7">
    <name type="scientific">Pomacea canaliculata</name>
    <name type="common">Golden apple snail</name>
    <dbReference type="NCBI Taxonomy" id="400727"/>
    <lineage>
        <taxon>Eukaryota</taxon>
        <taxon>Metazoa</taxon>
        <taxon>Spiralia</taxon>
        <taxon>Lophotrochozoa</taxon>
        <taxon>Mollusca</taxon>
        <taxon>Gastropoda</taxon>
        <taxon>Caenogastropoda</taxon>
        <taxon>Architaenioglossa</taxon>
        <taxon>Ampullarioidea</taxon>
        <taxon>Ampullariidae</taxon>
        <taxon>Pomacea</taxon>
    </lineage>
</organism>
<dbReference type="InterPro" id="IPR052113">
    <property type="entry name" value="FYVE-type_Zinc_Finger"/>
</dbReference>
<dbReference type="InterPro" id="IPR038632">
    <property type="entry name" value="ZFYVE21_C_sf"/>
</dbReference>
<dbReference type="InterPro" id="IPR000306">
    <property type="entry name" value="Znf_FYVE"/>
</dbReference>
<dbReference type="AlphaFoldDB" id="A0A2T7NXC6"/>
<dbReference type="Proteomes" id="UP000245119">
    <property type="component" value="Linkage Group LG8"/>
</dbReference>
<dbReference type="PANTHER" id="PTHR39490:SF8">
    <property type="entry name" value="ZINC FINGER FYVE DOMAIN-CONTAINING PROTEIN 21"/>
    <property type="match status" value="1"/>
</dbReference>
<dbReference type="CDD" id="cd15727">
    <property type="entry name" value="FYVE_ZF21"/>
    <property type="match status" value="1"/>
</dbReference>
<evidence type="ECO:0000256" key="1">
    <source>
        <dbReference type="ARBA" id="ARBA00022723"/>
    </source>
</evidence>
<keyword evidence="1" id="KW-0479">Metal-binding</keyword>
<evidence type="ECO:0000256" key="4">
    <source>
        <dbReference type="PROSITE-ProRule" id="PRU00091"/>
    </source>
</evidence>
<dbReference type="PROSITE" id="PS50178">
    <property type="entry name" value="ZF_FYVE"/>
    <property type="match status" value="1"/>
</dbReference>
<dbReference type="InterPro" id="IPR032031">
    <property type="entry name" value="ZFYVE21_C"/>
</dbReference>
<feature type="domain" description="FYVE-type" evidence="5">
    <location>
        <begin position="36"/>
        <end position="101"/>
    </location>
</feature>
<dbReference type="SMART" id="SM00064">
    <property type="entry name" value="FYVE"/>
    <property type="match status" value="1"/>
</dbReference>
<dbReference type="Gene3D" id="3.30.40.10">
    <property type="entry name" value="Zinc/RING finger domain, C3HC4 (zinc finger)"/>
    <property type="match status" value="1"/>
</dbReference>
<dbReference type="OrthoDB" id="660555at2759"/>
<dbReference type="InterPro" id="IPR013083">
    <property type="entry name" value="Znf_RING/FYVE/PHD"/>
</dbReference>
<keyword evidence="7" id="KW-1185">Reference proteome</keyword>
<protein>
    <recommendedName>
        <fullName evidence="5">FYVE-type domain-containing protein</fullName>
    </recommendedName>
</protein>
<evidence type="ECO:0000256" key="3">
    <source>
        <dbReference type="ARBA" id="ARBA00022833"/>
    </source>
</evidence>
<evidence type="ECO:0000256" key="2">
    <source>
        <dbReference type="ARBA" id="ARBA00022771"/>
    </source>
</evidence>
<comment type="caution">
    <text evidence="6">The sequence shown here is derived from an EMBL/GenBank/DDBJ whole genome shotgun (WGS) entry which is preliminary data.</text>
</comment>
<proteinExistence type="predicted"/>
<dbReference type="STRING" id="400727.A0A2T7NXC6"/>
<dbReference type="InterPro" id="IPR011011">
    <property type="entry name" value="Znf_FYVE_PHD"/>
</dbReference>
<sequence length="196" mass="22588">MASNTEKKLVRSKSGLRMVPADEKVQSPFTLSEPEWTPDNVCRVCQNSECQLKFDLFHRKHHCRRCGKCFCDKCCSVQIALPRMCFVDPVRHCEICLNVTKKENEFFDKHLKVLLNGSLLNILDDNIDTSQSEGFTCRLSQDHRKLEFVGENSKREPISIEKIESIQIMASDCDMHVLMGNHSYHLCSFGTRFVQV</sequence>
<gene>
    <name evidence="6" type="ORF">C0Q70_13478</name>
</gene>
<dbReference type="Pfam" id="PF01363">
    <property type="entry name" value="FYVE"/>
    <property type="match status" value="1"/>
</dbReference>
<dbReference type="Pfam" id="PF16696">
    <property type="entry name" value="ZFYVE21_C"/>
    <property type="match status" value="1"/>
</dbReference>
<keyword evidence="2 4" id="KW-0863">Zinc-finger</keyword>
<evidence type="ECO:0000259" key="5">
    <source>
        <dbReference type="PROSITE" id="PS50178"/>
    </source>
</evidence>
<dbReference type="PANTHER" id="PTHR39490">
    <property type="entry name" value="ARRESTIN DOMAIN-CONTAINING PROTEIN D"/>
    <property type="match status" value="1"/>
</dbReference>
<dbReference type="SUPFAM" id="SSF57903">
    <property type="entry name" value="FYVE/PHD zinc finger"/>
    <property type="match status" value="1"/>
</dbReference>
<evidence type="ECO:0000313" key="6">
    <source>
        <dbReference type="EMBL" id="PVD25815.1"/>
    </source>
</evidence>
<accession>A0A2T7NXC6</accession>
<evidence type="ECO:0000313" key="7">
    <source>
        <dbReference type="Proteomes" id="UP000245119"/>
    </source>
</evidence>
<dbReference type="InterPro" id="IPR017455">
    <property type="entry name" value="Znf_FYVE-rel"/>
</dbReference>